<evidence type="ECO:0000313" key="2">
    <source>
        <dbReference type="Proteomes" id="UP000050761"/>
    </source>
</evidence>
<dbReference type="EMBL" id="UZAH01025400">
    <property type="protein sequence ID" value="VDO63162.1"/>
    <property type="molecule type" value="Genomic_DNA"/>
</dbReference>
<sequence>MNVDDEMFLLNASGFVSITESLQEAFKSYKAIRPVRTFKAKGARGSERAAVVDSTKESNQSKVVAASDARDIEDSVVTVT</sequence>
<proteinExistence type="predicted"/>
<reference evidence="3" key="2">
    <citation type="submission" date="2019-09" db="UniProtKB">
        <authorList>
            <consortium name="WormBaseParasite"/>
        </authorList>
    </citation>
    <scope>IDENTIFICATION</scope>
</reference>
<dbReference type="AlphaFoldDB" id="A0A183FF04"/>
<accession>A0A3P8ATX6</accession>
<protein>
    <submittedName>
        <fullName evidence="3">RRM domain-containing protein</fullName>
    </submittedName>
</protein>
<evidence type="ECO:0000313" key="3">
    <source>
        <dbReference type="WBParaSite" id="HPBE_0000502501-mRNA-1"/>
    </source>
</evidence>
<keyword evidence="2" id="KW-1185">Reference proteome</keyword>
<organism evidence="2 3">
    <name type="scientific">Heligmosomoides polygyrus</name>
    <name type="common">Parasitic roundworm</name>
    <dbReference type="NCBI Taxonomy" id="6339"/>
    <lineage>
        <taxon>Eukaryota</taxon>
        <taxon>Metazoa</taxon>
        <taxon>Ecdysozoa</taxon>
        <taxon>Nematoda</taxon>
        <taxon>Chromadorea</taxon>
        <taxon>Rhabditida</taxon>
        <taxon>Rhabditina</taxon>
        <taxon>Rhabditomorpha</taxon>
        <taxon>Strongyloidea</taxon>
        <taxon>Heligmosomidae</taxon>
        <taxon>Heligmosomoides</taxon>
    </lineage>
</organism>
<evidence type="ECO:0000313" key="1">
    <source>
        <dbReference type="EMBL" id="VDO63162.1"/>
    </source>
</evidence>
<name>A0A183FF04_HELPZ</name>
<gene>
    <name evidence="1" type="ORF">HPBE_LOCUS5026</name>
</gene>
<dbReference type="Proteomes" id="UP000050761">
    <property type="component" value="Unassembled WGS sequence"/>
</dbReference>
<dbReference type="WBParaSite" id="HPBE_0000502501-mRNA-1">
    <property type="protein sequence ID" value="HPBE_0000502501-mRNA-1"/>
    <property type="gene ID" value="HPBE_0000502501"/>
</dbReference>
<reference evidence="1 2" key="1">
    <citation type="submission" date="2018-11" db="EMBL/GenBank/DDBJ databases">
        <authorList>
            <consortium name="Pathogen Informatics"/>
        </authorList>
    </citation>
    <scope>NUCLEOTIDE SEQUENCE [LARGE SCALE GENOMIC DNA]</scope>
</reference>
<accession>A0A183FF04</accession>